<evidence type="ECO:0000313" key="4">
    <source>
        <dbReference type="EMBL" id="SNX29500.1"/>
    </source>
</evidence>
<dbReference type="InterPro" id="IPR003423">
    <property type="entry name" value="OMP_efflux"/>
</dbReference>
<dbReference type="EMBL" id="OANS01000005">
    <property type="protein sequence ID" value="SNX29500.1"/>
    <property type="molecule type" value="Genomic_DNA"/>
</dbReference>
<organism evidence="4 5">
    <name type="scientific">Polynucleobacter meluiroseus</name>
    <dbReference type="NCBI Taxonomy" id="1938814"/>
    <lineage>
        <taxon>Bacteria</taxon>
        <taxon>Pseudomonadati</taxon>
        <taxon>Pseudomonadota</taxon>
        <taxon>Betaproteobacteria</taxon>
        <taxon>Burkholderiales</taxon>
        <taxon>Burkholderiaceae</taxon>
        <taxon>Polynucleobacter</taxon>
    </lineage>
</organism>
<keyword evidence="2" id="KW-0175">Coiled coil</keyword>
<dbReference type="RefSeq" id="WP_096674638.1">
    <property type="nucleotide sequence ID" value="NZ_OANS01000005.1"/>
</dbReference>
<feature type="coiled-coil region" evidence="2">
    <location>
        <begin position="433"/>
        <end position="460"/>
    </location>
</feature>
<sequence>MSLSVWFVIAGNGMACSAMAQGNSSVEIFKDVELSAPPQSSESYVPKAMEPKKVLADSKSLNQKFNPNNLDLRQLWNELRANNPQLIAARESYFAAKATVPQIAAPDNPQVGLIWSGMPTGSAFALGTAGTNPNGQNGYSFAQPFKFPGKKGLAADIADKQAESLQAQNDNLYLQLGSQLATLYYGTLAAQKQLKVLSDAVVRTELIKNIAKARYSNHAAAYVEYLNAQVAQSSAESDKFNLERQLVVAYKNINALIGRDPRDKLVLTGDTKTAMGKVPSLIELESFAETSHPILKSSTLQLDAAKKGVTLAKAAYLPDFQVIATSYTPRGPLTSNNGAMYYQFEFDIVIPLYFFIKERYGVEQALRNQAAAESTDVATKQQIILGVGSAYATYEQAKKYFEFLRDRQVPQADAAYRVAITQYANNGQGFTDLLTAQTQLRALEIQLALAESNLLQAQAALFASAGKDPIE</sequence>
<comment type="similarity">
    <text evidence="1">Belongs to the outer membrane factor (OMF) (TC 1.B.17) family.</text>
</comment>
<keyword evidence="5" id="KW-1185">Reference proteome</keyword>
<evidence type="ECO:0000256" key="2">
    <source>
        <dbReference type="SAM" id="Coils"/>
    </source>
</evidence>
<name>A0A240E3P9_9BURK</name>
<keyword evidence="3" id="KW-0732">Signal</keyword>
<feature type="chain" id="PRO_5012376423" evidence="3">
    <location>
        <begin position="21"/>
        <end position="471"/>
    </location>
</feature>
<evidence type="ECO:0000256" key="1">
    <source>
        <dbReference type="ARBA" id="ARBA00007613"/>
    </source>
</evidence>
<evidence type="ECO:0000256" key="3">
    <source>
        <dbReference type="SAM" id="SignalP"/>
    </source>
</evidence>
<dbReference type="Pfam" id="PF02321">
    <property type="entry name" value="OEP"/>
    <property type="match status" value="2"/>
</dbReference>
<reference evidence="5" key="1">
    <citation type="submission" date="2017-08" db="EMBL/GenBank/DDBJ databases">
        <authorList>
            <person name="Varghese N."/>
            <person name="Submissions S."/>
        </authorList>
    </citation>
    <scope>NUCLEOTIDE SEQUENCE [LARGE SCALE GENOMIC DNA]</scope>
    <source>
        <strain evidence="5">AP-Melu-1000-B4</strain>
    </source>
</reference>
<dbReference type="SUPFAM" id="SSF56954">
    <property type="entry name" value="Outer membrane efflux proteins (OEP)"/>
    <property type="match status" value="1"/>
</dbReference>
<dbReference type="InterPro" id="IPR010131">
    <property type="entry name" value="MdtP/NodT-like"/>
</dbReference>
<dbReference type="AlphaFoldDB" id="A0A240E3P9"/>
<gene>
    <name evidence="4" type="ORF">SAMN06295945_1878</name>
</gene>
<dbReference type="GO" id="GO:0015562">
    <property type="term" value="F:efflux transmembrane transporter activity"/>
    <property type="evidence" value="ECO:0007669"/>
    <property type="project" value="InterPro"/>
</dbReference>
<evidence type="ECO:0000313" key="5">
    <source>
        <dbReference type="Proteomes" id="UP000218069"/>
    </source>
</evidence>
<dbReference type="OrthoDB" id="9769048at2"/>
<accession>A0A240E3P9</accession>
<dbReference type="Proteomes" id="UP000218069">
    <property type="component" value="Unassembled WGS sequence"/>
</dbReference>
<dbReference type="PANTHER" id="PTHR30203">
    <property type="entry name" value="OUTER MEMBRANE CATION EFFLUX PROTEIN"/>
    <property type="match status" value="1"/>
</dbReference>
<dbReference type="Gene3D" id="1.20.1600.10">
    <property type="entry name" value="Outer membrane efflux proteins (OEP)"/>
    <property type="match status" value="1"/>
</dbReference>
<protein>
    <submittedName>
        <fullName evidence="4">Outer membrane protein TolC</fullName>
    </submittedName>
</protein>
<proteinExistence type="inferred from homology"/>
<feature type="signal peptide" evidence="3">
    <location>
        <begin position="1"/>
        <end position="20"/>
    </location>
</feature>